<dbReference type="PROSITE" id="PS50065">
    <property type="entry name" value="HMG_COA_REDUCTASE_4"/>
    <property type="match status" value="1"/>
</dbReference>
<evidence type="ECO:0008006" key="6">
    <source>
        <dbReference type="Google" id="ProtNLM"/>
    </source>
</evidence>
<dbReference type="InterPro" id="IPR009023">
    <property type="entry name" value="HMG_CoA_Rdtase_NAD(P)-bd_sf"/>
</dbReference>
<dbReference type="GO" id="GO:0004420">
    <property type="term" value="F:hydroxymethylglutaryl-CoA reductase (NADPH) activity"/>
    <property type="evidence" value="ECO:0007669"/>
    <property type="project" value="InterPro"/>
</dbReference>
<evidence type="ECO:0000256" key="3">
    <source>
        <dbReference type="ARBA" id="ARBA00023011"/>
    </source>
</evidence>
<dbReference type="Gene3D" id="3.90.770.10">
    <property type="entry name" value="3-hydroxy-3-methylglutaryl-coenzyme A Reductase, Chain A, domain 2"/>
    <property type="match status" value="1"/>
</dbReference>
<dbReference type="Gene3D" id="3.30.70.420">
    <property type="entry name" value="Hydroxymethylglutaryl-CoA reductase, class I/II, NAD/NADP-binding domain"/>
    <property type="match status" value="1"/>
</dbReference>
<dbReference type="GO" id="GO:0015936">
    <property type="term" value="P:coenzyme A metabolic process"/>
    <property type="evidence" value="ECO:0007669"/>
    <property type="project" value="InterPro"/>
</dbReference>
<sequence>MSSQATRTSNKFREVTKGLKEITAHPINSSQVHIENPIGSVQVPVGLAGPLLVREIGKAGEQKGEEVYAPLATTEAALIASCSRGCKAFSRSGGVHITSLSDTMSRTPAFKFDSPTDALLFAEQIPTFSSELKRIAESTSRHLRLLSVTPTVVGSEAHLKFNYACGDAAGQNMATIATHRACREMLLDPAVAQLLKVRGFLIEAGLSADKKGSWSHLMKPRGVEVMAWGSITNEAAKEVLGCTSEAMYQGISRLQSANIRAGVHGNSVNAMNIVTALFIATGQDVASIAEACWNQLVPEYNNETKVITLSLYIPSLPVAIVGGGTHLGPQREALELMKCSGPGKKGRLAALIAAFALALEVSTAGALHTDTFTQAHKGLRRKPDDGNNAKL</sequence>
<dbReference type="Proteomes" id="UP000184063">
    <property type="component" value="Unassembled WGS sequence"/>
</dbReference>
<dbReference type="InterPro" id="IPR009029">
    <property type="entry name" value="HMG_CoA_Rdtase_sub-bd_dom_sf"/>
</dbReference>
<name>A0A1M3T724_ASPLC</name>
<keyword evidence="3" id="KW-0443">Lipid metabolism</keyword>
<keyword evidence="2" id="KW-0560">Oxidoreductase</keyword>
<comment type="similarity">
    <text evidence="1">Belongs to the HMG-CoA reductase family.</text>
</comment>
<dbReference type="AlphaFoldDB" id="A0A1M3T724"/>
<keyword evidence="3" id="KW-0444">Lipid biosynthesis</keyword>
<evidence type="ECO:0000313" key="5">
    <source>
        <dbReference type="Proteomes" id="UP000184063"/>
    </source>
</evidence>
<evidence type="ECO:0000313" key="4">
    <source>
        <dbReference type="EMBL" id="OJZ82564.1"/>
    </source>
</evidence>
<keyword evidence="3" id="KW-0753">Steroid metabolism</keyword>
<gene>
    <name evidence="4" type="ORF">ASPFODRAFT_50381</name>
</gene>
<dbReference type="PRINTS" id="PR00071">
    <property type="entry name" value="HMGCOARDTASE"/>
</dbReference>
<keyword evidence="3" id="KW-1207">Sterol metabolism</keyword>
<dbReference type="SUPFAM" id="SSF56542">
    <property type="entry name" value="Substrate-binding domain of HMG-CoA reductase"/>
    <property type="match status" value="1"/>
</dbReference>
<accession>A0A1M3T724</accession>
<proteinExistence type="inferred from homology"/>
<reference evidence="5" key="1">
    <citation type="journal article" date="2017" name="Genome Biol.">
        <title>Comparative genomics reveals high biological diversity and specific adaptations in the industrially and medically important fungal genus Aspergillus.</title>
        <authorList>
            <person name="de Vries R.P."/>
            <person name="Riley R."/>
            <person name="Wiebenga A."/>
            <person name="Aguilar-Osorio G."/>
            <person name="Amillis S."/>
            <person name="Uchima C.A."/>
            <person name="Anderluh G."/>
            <person name="Asadollahi M."/>
            <person name="Askin M."/>
            <person name="Barry K."/>
            <person name="Battaglia E."/>
            <person name="Bayram O."/>
            <person name="Benocci T."/>
            <person name="Braus-Stromeyer S.A."/>
            <person name="Caldana C."/>
            <person name="Canovas D."/>
            <person name="Cerqueira G.C."/>
            <person name="Chen F."/>
            <person name="Chen W."/>
            <person name="Choi C."/>
            <person name="Clum A."/>
            <person name="Dos Santos R.A."/>
            <person name="Damasio A.R."/>
            <person name="Diallinas G."/>
            <person name="Emri T."/>
            <person name="Fekete E."/>
            <person name="Flipphi M."/>
            <person name="Freyberg S."/>
            <person name="Gallo A."/>
            <person name="Gournas C."/>
            <person name="Habgood R."/>
            <person name="Hainaut M."/>
            <person name="Harispe M.L."/>
            <person name="Henrissat B."/>
            <person name="Hilden K.S."/>
            <person name="Hope R."/>
            <person name="Hossain A."/>
            <person name="Karabika E."/>
            <person name="Karaffa L."/>
            <person name="Karanyi Z."/>
            <person name="Krasevec N."/>
            <person name="Kuo A."/>
            <person name="Kusch H."/>
            <person name="LaButti K."/>
            <person name="Lagendijk E.L."/>
            <person name="Lapidus A."/>
            <person name="Levasseur A."/>
            <person name="Lindquist E."/>
            <person name="Lipzen A."/>
            <person name="Logrieco A.F."/>
            <person name="MacCabe A."/>
            <person name="Maekelae M.R."/>
            <person name="Malavazi I."/>
            <person name="Melin P."/>
            <person name="Meyer V."/>
            <person name="Mielnichuk N."/>
            <person name="Miskei M."/>
            <person name="Molnar A.P."/>
            <person name="Mule G."/>
            <person name="Ngan C.Y."/>
            <person name="Orejas M."/>
            <person name="Orosz E."/>
            <person name="Ouedraogo J.P."/>
            <person name="Overkamp K.M."/>
            <person name="Park H.-S."/>
            <person name="Perrone G."/>
            <person name="Piumi F."/>
            <person name="Punt P.J."/>
            <person name="Ram A.F."/>
            <person name="Ramon A."/>
            <person name="Rauscher S."/>
            <person name="Record E."/>
            <person name="Riano-Pachon D.M."/>
            <person name="Robert V."/>
            <person name="Roehrig J."/>
            <person name="Ruller R."/>
            <person name="Salamov A."/>
            <person name="Salih N.S."/>
            <person name="Samson R.A."/>
            <person name="Sandor E."/>
            <person name="Sanguinetti M."/>
            <person name="Schuetze T."/>
            <person name="Sepcic K."/>
            <person name="Shelest E."/>
            <person name="Sherlock G."/>
            <person name="Sophianopoulou V."/>
            <person name="Squina F.M."/>
            <person name="Sun H."/>
            <person name="Susca A."/>
            <person name="Todd R.B."/>
            <person name="Tsang A."/>
            <person name="Unkles S.E."/>
            <person name="van de Wiele N."/>
            <person name="van Rossen-Uffink D."/>
            <person name="Oliveira J.V."/>
            <person name="Vesth T.C."/>
            <person name="Visser J."/>
            <person name="Yu J.-H."/>
            <person name="Zhou M."/>
            <person name="Andersen M.R."/>
            <person name="Archer D.B."/>
            <person name="Baker S.E."/>
            <person name="Benoit I."/>
            <person name="Brakhage A.A."/>
            <person name="Braus G.H."/>
            <person name="Fischer R."/>
            <person name="Frisvad J.C."/>
            <person name="Goldman G.H."/>
            <person name="Houbraken J."/>
            <person name="Oakley B."/>
            <person name="Pocsi I."/>
            <person name="Scazzocchio C."/>
            <person name="Seiboth B."/>
            <person name="vanKuyk P.A."/>
            <person name="Wortman J."/>
            <person name="Dyer P.S."/>
            <person name="Grigoriev I.V."/>
        </authorList>
    </citation>
    <scope>NUCLEOTIDE SEQUENCE [LARGE SCALE GENOMIC DNA]</scope>
    <source>
        <strain evidence="5">CBS 106.47</strain>
    </source>
</reference>
<dbReference type="EMBL" id="KV878247">
    <property type="protein sequence ID" value="OJZ82564.1"/>
    <property type="molecule type" value="Genomic_DNA"/>
</dbReference>
<dbReference type="PANTHER" id="PTHR10572:SF24">
    <property type="entry name" value="3-HYDROXY-3-METHYLGLUTARYL-COENZYME A REDUCTASE"/>
    <property type="match status" value="1"/>
</dbReference>
<dbReference type="InterPro" id="IPR023074">
    <property type="entry name" value="HMG_CoA_Rdtase_cat_sf"/>
</dbReference>
<keyword evidence="3" id="KW-0752">Steroid biosynthesis</keyword>
<dbReference type="GO" id="GO:0016126">
    <property type="term" value="P:sterol biosynthetic process"/>
    <property type="evidence" value="ECO:0007669"/>
    <property type="project" value="UniProtKB-KW"/>
</dbReference>
<protein>
    <recommendedName>
        <fullName evidence="6">Hydroxymethylglutaryl-CoA reductase (NADPH)</fullName>
    </recommendedName>
</protein>
<keyword evidence="3" id="KW-0756">Sterol biosynthesis</keyword>
<dbReference type="PANTHER" id="PTHR10572">
    <property type="entry name" value="3-HYDROXY-3-METHYLGLUTARYL-COENZYME A REDUCTASE"/>
    <property type="match status" value="1"/>
</dbReference>
<dbReference type="OrthoDB" id="310654at2759"/>
<dbReference type="VEuPathDB" id="FungiDB:ASPFODRAFT_50381"/>
<organism evidence="4 5">
    <name type="scientific">Aspergillus luchuensis (strain CBS 106.47)</name>
    <dbReference type="NCBI Taxonomy" id="1137211"/>
    <lineage>
        <taxon>Eukaryota</taxon>
        <taxon>Fungi</taxon>
        <taxon>Dikarya</taxon>
        <taxon>Ascomycota</taxon>
        <taxon>Pezizomycotina</taxon>
        <taxon>Eurotiomycetes</taxon>
        <taxon>Eurotiomycetidae</taxon>
        <taxon>Eurotiales</taxon>
        <taxon>Aspergillaceae</taxon>
        <taxon>Aspergillus</taxon>
        <taxon>Aspergillus subgen. Circumdati</taxon>
    </lineage>
</organism>
<evidence type="ECO:0000256" key="2">
    <source>
        <dbReference type="ARBA" id="ARBA00023002"/>
    </source>
</evidence>
<dbReference type="Pfam" id="PF00368">
    <property type="entry name" value="HMG-CoA_red"/>
    <property type="match status" value="1"/>
</dbReference>
<evidence type="ECO:0000256" key="1">
    <source>
        <dbReference type="ARBA" id="ARBA00007661"/>
    </source>
</evidence>
<dbReference type="SUPFAM" id="SSF55035">
    <property type="entry name" value="NAD-binding domain of HMG-CoA reductase"/>
    <property type="match status" value="1"/>
</dbReference>
<dbReference type="InterPro" id="IPR002202">
    <property type="entry name" value="HMG_CoA_Rdtase"/>
</dbReference>